<dbReference type="Pfam" id="PF01614">
    <property type="entry name" value="IclR_C"/>
    <property type="match status" value="1"/>
</dbReference>
<dbReference type="InterPro" id="IPR050707">
    <property type="entry name" value="HTH_MetabolicPath_Reg"/>
</dbReference>
<keyword evidence="3" id="KW-0804">Transcription</keyword>
<evidence type="ECO:0000256" key="1">
    <source>
        <dbReference type="ARBA" id="ARBA00023015"/>
    </source>
</evidence>
<dbReference type="PANTHER" id="PTHR30136">
    <property type="entry name" value="HELIX-TURN-HELIX TRANSCRIPTIONAL REGULATOR, ICLR FAMILY"/>
    <property type="match status" value="1"/>
</dbReference>
<evidence type="ECO:0000259" key="5">
    <source>
        <dbReference type="PROSITE" id="PS51078"/>
    </source>
</evidence>
<dbReference type="Proteomes" id="UP000195807">
    <property type="component" value="Plasmid pCME4A9I"/>
</dbReference>
<keyword evidence="8" id="KW-1185">Reference proteome</keyword>
<dbReference type="PANTHER" id="PTHR30136:SF35">
    <property type="entry name" value="HTH-TYPE TRANSCRIPTIONAL REGULATOR RV1719"/>
    <property type="match status" value="1"/>
</dbReference>
<dbReference type="InterPro" id="IPR014757">
    <property type="entry name" value="Tscrpt_reg_IclR_C"/>
</dbReference>
<dbReference type="GO" id="GO:0003677">
    <property type="term" value="F:DNA binding"/>
    <property type="evidence" value="ECO:0007669"/>
    <property type="project" value="UniProtKB-KW"/>
</dbReference>
<sequence>MTLSSPNPVKSALRTLDVIEFVVAFGQGAAAKDIAAGLGIPVSSLSYLLATLCERGYLQRDGRRYLPGPSLERLRTPNASLPLEERVAPIVRAITAEIDETTSFMVLDGWEARIVATAASAQALRYAIDPGERKPLHVLAGGKAILAALPGDRLDSYLAETEGRRVQATPRTITGADALREDIAMVQQRGFSLALEESTPGICSIGRGVRLSDGRIGAFGIAVPTIRYGDALQARAHSALVRACEALEG</sequence>
<dbReference type="PROSITE" id="PS51077">
    <property type="entry name" value="HTH_ICLR"/>
    <property type="match status" value="1"/>
</dbReference>
<name>A0A1Z1FGW2_9SPHN</name>
<dbReference type="InterPro" id="IPR036390">
    <property type="entry name" value="WH_DNA-bd_sf"/>
</dbReference>
<feature type="domain" description="IclR-ED" evidence="5">
    <location>
        <begin position="69"/>
        <end position="249"/>
    </location>
</feature>
<dbReference type="RefSeq" id="WP_066850571.1">
    <property type="nucleotide sequence ID" value="NZ_CP019603.1"/>
</dbReference>
<dbReference type="EMBL" id="CP019603">
    <property type="protein sequence ID" value="ARU18038.1"/>
    <property type="molecule type" value="Genomic_DNA"/>
</dbReference>
<dbReference type="Proteomes" id="UP000515297">
    <property type="component" value="Plasmid plas1"/>
</dbReference>
<dbReference type="InterPro" id="IPR029016">
    <property type="entry name" value="GAF-like_dom_sf"/>
</dbReference>
<dbReference type="SUPFAM" id="SSF55781">
    <property type="entry name" value="GAF domain-like"/>
    <property type="match status" value="1"/>
</dbReference>
<dbReference type="Gene3D" id="3.30.450.40">
    <property type="match status" value="1"/>
</dbReference>
<protein>
    <submittedName>
        <fullName evidence="6">IclR family transcriptional regulator</fullName>
    </submittedName>
</protein>
<evidence type="ECO:0000256" key="3">
    <source>
        <dbReference type="ARBA" id="ARBA00023163"/>
    </source>
</evidence>
<reference evidence="7 9" key="2">
    <citation type="submission" date="2020-08" db="EMBL/GenBank/DDBJ databases">
        <authorList>
            <person name="Liu G."/>
            <person name="Sun C."/>
        </authorList>
    </citation>
    <scope>NUCLEOTIDE SEQUENCE [LARGE SCALE GENOMIC DNA]</scope>
    <source>
        <strain evidence="7 9">OT19</strain>
        <plasmid evidence="7 9">plas1</plasmid>
    </source>
</reference>
<organism evidence="6 8">
    <name type="scientific">Croceicoccus marinus</name>
    <dbReference type="NCBI Taxonomy" id="450378"/>
    <lineage>
        <taxon>Bacteria</taxon>
        <taxon>Pseudomonadati</taxon>
        <taxon>Pseudomonadota</taxon>
        <taxon>Alphaproteobacteria</taxon>
        <taxon>Sphingomonadales</taxon>
        <taxon>Erythrobacteraceae</taxon>
        <taxon>Croceicoccus</taxon>
    </lineage>
</organism>
<keyword evidence="6" id="KW-0614">Plasmid</keyword>
<keyword evidence="2" id="KW-0238">DNA-binding</keyword>
<evidence type="ECO:0000313" key="9">
    <source>
        <dbReference type="Proteomes" id="UP000515297"/>
    </source>
</evidence>
<evidence type="ECO:0000256" key="2">
    <source>
        <dbReference type="ARBA" id="ARBA00023125"/>
    </source>
</evidence>
<dbReference type="PROSITE" id="PS51078">
    <property type="entry name" value="ICLR_ED"/>
    <property type="match status" value="1"/>
</dbReference>
<gene>
    <name evidence="6" type="ORF">A9D14_17205</name>
    <name evidence="7" type="ORF">H4O24_16930</name>
</gene>
<keyword evidence="1" id="KW-0805">Transcription regulation</keyword>
<reference evidence="6 8" key="1">
    <citation type="submission" date="2017-01" db="EMBL/GenBank/DDBJ databases">
        <title>Complete genome sequence of esterase-producing bacterium Croceicoccus marinus E4A9.</title>
        <authorList>
            <person name="Wu Y.-H."/>
            <person name="Cheng H."/>
            <person name="Xu L."/>
            <person name="Huo Y.-Y."/>
            <person name="Wang C.-S."/>
            <person name="Xu X.-W."/>
        </authorList>
    </citation>
    <scope>NUCLEOTIDE SEQUENCE [LARGE SCALE GENOMIC DNA]</scope>
    <source>
        <strain evidence="6 8">E4A9</strain>
        <plasmid evidence="6">pCME4A9I</plasmid>
        <plasmid evidence="8">Plasmid pcme4a9i</plasmid>
    </source>
</reference>
<dbReference type="Pfam" id="PF09339">
    <property type="entry name" value="HTH_IclR"/>
    <property type="match status" value="1"/>
</dbReference>
<dbReference type="GO" id="GO:0045892">
    <property type="term" value="P:negative regulation of DNA-templated transcription"/>
    <property type="evidence" value="ECO:0007669"/>
    <property type="project" value="TreeGrafter"/>
</dbReference>
<dbReference type="InterPro" id="IPR005471">
    <property type="entry name" value="Tscrpt_reg_IclR_N"/>
</dbReference>
<proteinExistence type="predicted"/>
<dbReference type="SUPFAM" id="SSF46785">
    <property type="entry name" value="Winged helix' DNA-binding domain"/>
    <property type="match status" value="1"/>
</dbReference>
<evidence type="ECO:0000313" key="6">
    <source>
        <dbReference type="EMBL" id="ARU18038.1"/>
    </source>
</evidence>
<evidence type="ECO:0000259" key="4">
    <source>
        <dbReference type="PROSITE" id="PS51077"/>
    </source>
</evidence>
<dbReference type="KEGG" id="cman:A9D14_17205"/>
<evidence type="ECO:0000313" key="8">
    <source>
        <dbReference type="Proteomes" id="UP000195807"/>
    </source>
</evidence>
<dbReference type="InterPro" id="IPR036388">
    <property type="entry name" value="WH-like_DNA-bd_sf"/>
</dbReference>
<accession>A0A1Z1FGW2</accession>
<evidence type="ECO:0000313" key="7">
    <source>
        <dbReference type="EMBL" id="QNE07543.1"/>
    </source>
</evidence>
<dbReference type="OrthoDB" id="9807558at2"/>
<dbReference type="EMBL" id="CP060053">
    <property type="protein sequence ID" value="QNE07543.1"/>
    <property type="molecule type" value="Genomic_DNA"/>
</dbReference>
<geneLocation type="plasmid" evidence="6">
    <name>pCME4A9I</name>
</geneLocation>
<dbReference type="GO" id="GO:0003700">
    <property type="term" value="F:DNA-binding transcription factor activity"/>
    <property type="evidence" value="ECO:0007669"/>
    <property type="project" value="TreeGrafter"/>
</dbReference>
<dbReference type="Gene3D" id="1.10.10.10">
    <property type="entry name" value="Winged helix-like DNA-binding domain superfamily/Winged helix DNA-binding domain"/>
    <property type="match status" value="1"/>
</dbReference>
<dbReference type="AlphaFoldDB" id="A0A1Z1FGW2"/>
<geneLocation type="plasmid" evidence="8">
    <name>pcme4a9i</name>
</geneLocation>
<feature type="domain" description="HTH iclR-type" evidence="4">
    <location>
        <begin position="9"/>
        <end position="69"/>
    </location>
</feature>
<geneLocation type="plasmid" evidence="7 9">
    <name>plas1</name>
</geneLocation>
<dbReference type="STRING" id="450378.GCA_001661675_03459"/>